<dbReference type="Proteomes" id="UP000285201">
    <property type="component" value="Unassembled WGS sequence"/>
</dbReference>
<sequence>MNQNKQMIMNYYQNEILDYDKDFYNQYGIYVKPHGYSISSRKIESYIQIAEIQKYLQCNPVKAIDLFFNIELLDGQALLVQRSWVCPNVLAVCTRGYGKSTVIDLEIMSKDMCFCNVWTYIASGTGGQAEQTFTTLERLANDNIDTFYGSTGSLFKNEIEIKNAAGDGFSHSSNGFSYSCYNGSMTRTLNGNIDAKRGMRGTVIFDESGFLSDEMMNVYGAFAVVNKSLKTGKDVDGNSIDPIRQRCLPRDLSYQKYYISSASSTDTQFWRLYRDFSKQQIMGNPDYCVLHIDCEQAFKPTLRGELVTPLLSRNTVESEMRTNPEKARREYYCIFTTDAGTDAIIRRGVITRNEETRKPLLYNDTGDKKFVITYDPARSRDNSVILVGEIYEYEQVDGSIDTRMRLVNCINLIDVGKKIKSPMQTPDQIEYLKKVILDYNGGADAYGNIVGVYIDAGSGGSGVNIADYLMPDWTDSAGIVHRGLIDKEYSADYVKKFPNAVDKVHLMSPAGYKSEMYEAMIELMNQDKISFTAQYDHKGYLTVFDVDEKKLAKEKERISAELRKQKVNEKEFENKLNEELEKIESVNTKTIKLDWQDEIALANIDALKEELVNMIRKKRDSGKDSFELTPEKANKLHDDRAYTACMASYALMCERRKAITNKKRPTEDATSFINKLTIRKAKYN</sequence>
<gene>
    <name evidence="2" type="ORF">DW007_03300</name>
</gene>
<evidence type="ECO:0000256" key="1">
    <source>
        <dbReference type="SAM" id="Coils"/>
    </source>
</evidence>
<protein>
    <submittedName>
        <fullName evidence="2">Terminase</fullName>
    </submittedName>
</protein>
<evidence type="ECO:0000313" key="2">
    <source>
        <dbReference type="EMBL" id="RHL71182.1"/>
    </source>
</evidence>
<organism evidence="2 3">
    <name type="scientific">Lachnospira eligens</name>
    <dbReference type="NCBI Taxonomy" id="39485"/>
    <lineage>
        <taxon>Bacteria</taxon>
        <taxon>Bacillati</taxon>
        <taxon>Bacillota</taxon>
        <taxon>Clostridia</taxon>
        <taxon>Lachnospirales</taxon>
        <taxon>Lachnospiraceae</taxon>
        <taxon>Lachnospira</taxon>
    </lineage>
</organism>
<dbReference type="AlphaFoldDB" id="A0A415MEC2"/>
<dbReference type="RefSeq" id="WP_118370024.1">
    <property type="nucleotide sequence ID" value="NZ_QROY01000002.1"/>
</dbReference>
<evidence type="ECO:0000313" key="3">
    <source>
        <dbReference type="Proteomes" id="UP000285201"/>
    </source>
</evidence>
<dbReference type="InterPro" id="IPR027417">
    <property type="entry name" value="P-loop_NTPase"/>
</dbReference>
<dbReference type="Gene3D" id="3.40.50.300">
    <property type="entry name" value="P-loop containing nucleotide triphosphate hydrolases"/>
    <property type="match status" value="1"/>
</dbReference>
<reference evidence="2 3" key="1">
    <citation type="submission" date="2018-08" db="EMBL/GenBank/DDBJ databases">
        <title>A genome reference for cultivated species of the human gut microbiota.</title>
        <authorList>
            <person name="Zou Y."/>
            <person name="Xue W."/>
            <person name="Luo G."/>
        </authorList>
    </citation>
    <scope>NUCLEOTIDE SEQUENCE [LARGE SCALE GENOMIC DNA]</scope>
    <source>
        <strain evidence="2 3">AF36-7BH</strain>
    </source>
</reference>
<keyword evidence="1" id="KW-0175">Coiled coil</keyword>
<proteinExistence type="predicted"/>
<accession>A0A415MEC2</accession>
<dbReference type="Gene3D" id="3.30.420.240">
    <property type="match status" value="1"/>
</dbReference>
<comment type="caution">
    <text evidence="2">The sequence shown here is derived from an EMBL/GenBank/DDBJ whole genome shotgun (WGS) entry which is preliminary data.</text>
</comment>
<name>A0A415MEC2_9FIRM</name>
<feature type="coiled-coil region" evidence="1">
    <location>
        <begin position="548"/>
        <end position="589"/>
    </location>
</feature>
<dbReference type="EMBL" id="QROY01000002">
    <property type="protein sequence ID" value="RHL71182.1"/>
    <property type="molecule type" value="Genomic_DNA"/>
</dbReference>